<keyword evidence="2" id="KW-1185">Reference proteome</keyword>
<comment type="caution">
    <text evidence="1">The sequence shown here is derived from an EMBL/GenBank/DDBJ whole genome shotgun (WGS) entry which is preliminary data.</text>
</comment>
<dbReference type="EMBL" id="BAABBY010000005">
    <property type="protein sequence ID" value="GAA4203917.1"/>
    <property type="molecule type" value="Genomic_DNA"/>
</dbReference>
<gene>
    <name evidence="1" type="ORF">GCM10022289_20930</name>
</gene>
<protein>
    <submittedName>
        <fullName evidence="1">Uncharacterized protein</fullName>
    </submittedName>
</protein>
<sequence>MIKLQISDREQLKTDYLLAIKPQVLEDLKQLKTTISHLQNASMININEHSRRIAANALVIKETFDIKGLGEKPFIKKNYIASALMIENAPNKDAIANLSNVSNILDHLLTDKNALDELLGGEADQLLGINTSLLQKFSIKLDGELKILRLGFRYWDDNAAGKPIKTFFKDKELTQFCPYCNNEPAMYLENSVNKQHVYRFDLDHFYDKARHPMLATSIFNLVPSGQNCNQVNKGTTEFTDQYHMNPYLDGFRRDLVFVPIMDPLNIEVKEIKLEIKTGVHISREEKIMGTGPDNVERLGNANAFQLKSKYNLPEVRRVAGLLLENIRSTINHLKSLEGLLGSADHINHHNNIKLWFERVSYTHFYQKDFGNSAKSKLNRDLLDHYCSSLNLSENLYARVSEILEESYLDNFGGE</sequence>
<dbReference type="Proteomes" id="UP001501772">
    <property type="component" value="Unassembled WGS sequence"/>
</dbReference>
<dbReference type="RefSeq" id="WP_344851405.1">
    <property type="nucleotide sequence ID" value="NZ_BAABBY010000005.1"/>
</dbReference>
<organism evidence="1 2">
    <name type="scientific">Pedobacter jeongneungensis</name>
    <dbReference type="NCBI Taxonomy" id="947309"/>
    <lineage>
        <taxon>Bacteria</taxon>
        <taxon>Pseudomonadati</taxon>
        <taxon>Bacteroidota</taxon>
        <taxon>Sphingobacteriia</taxon>
        <taxon>Sphingobacteriales</taxon>
        <taxon>Sphingobacteriaceae</taxon>
        <taxon>Pedobacter</taxon>
    </lineage>
</organism>
<name>A0ABP8BCZ2_9SPHI</name>
<accession>A0ABP8BCZ2</accession>
<evidence type="ECO:0000313" key="2">
    <source>
        <dbReference type="Proteomes" id="UP001501772"/>
    </source>
</evidence>
<proteinExistence type="predicted"/>
<evidence type="ECO:0000313" key="1">
    <source>
        <dbReference type="EMBL" id="GAA4203917.1"/>
    </source>
</evidence>
<reference evidence="2" key="1">
    <citation type="journal article" date="2019" name="Int. J. Syst. Evol. Microbiol.">
        <title>The Global Catalogue of Microorganisms (GCM) 10K type strain sequencing project: providing services to taxonomists for standard genome sequencing and annotation.</title>
        <authorList>
            <consortium name="The Broad Institute Genomics Platform"/>
            <consortium name="The Broad Institute Genome Sequencing Center for Infectious Disease"/>
            <person name="Wu L."/>
            <person name="Ma J."/>
        </authorList>
    </citation>
    <scope>NUCLEOTIDE SEQUENCE [LARGE SCALE GENOMIC DNA]</scope>
    <source>
        <strain evidence="2">JCM 17626</strain>
    </source>
</reference>